<protein>
    <submittedName>
        <fullName evidence="6">AraC family transcriptional regulator</fullName>
    </submittedName>
</protein>
<organism evidence="6 7">
    <name type="scientific">Flagellimonas spongiicola</name>
    <dbReference type="NCBI Taxonomy" id="2942208"/>
    <lineage>
        <taxon>Bacteria</taxon>
        <taxon>Pseudomonadati</taxon>
        <taxon>Bacteroidota</taxon>
        <taxon>Flavobacteriia</taxon>
        <taxon>Flavobacteriales</taxon>
        <taxon>Flavobacteriaceae</taxon>
        <taxon>Flagellimonas</taxon>
    </lineage>
</organism>
<feature type="transmembrane region" description="Helical" evidence="4">
    <location>
        <begin position="62"/>
        <end position="85"/>
    </location>
</feature>
<sequence>MLDLLQQIAAFNFLLFTGLIWYYRKKLDHAIFIFSFFLLGKGLTMLSNLLLGQVIFPGERVALRAGVIMNSFLFFYAPFLYWFTLSVLKSVVPIRKFSIHLLPFLFFLLTNIALITMAVLEYKGTFFNHLLVFRNSIEALYYAQVLGYTGVSLWLLYKSESKGLIFDKIVKWLKQVLWIFIAIWIVFFVSSLFNENQFMADSLSALGIVLLLVLSNVTLLLVLGSPEVFYNNLSVKLKKVPNTDIVNKQNYDKLCELVVSQKLYKNADLKIGNLSSAIDQSPRNVSALINKFYEGNFYDFVNYYRIEEAKSLLKNTEGDMTILTILYESGFNNKSVFNAVFKKMVGVTPSAFRKNHITTLYG</sequence>
<keyword evidence="4" id="KW-1133">Transmembrane helix</keyword>
<name>A0ABT0PVR8_9FLAO</name>
<dbReference type="PANTHER" id="PTHR43280">
    <property type="entry name" value="ARAC-FAMILY TRANSCRIPTIONAL REGULATOR"/>
    <property type="match status" value="1"/>
</dbReference>
<evidence type="ECO:0000313" key="7">
    <source>
        <dbReference type="Proteomes" id="UP001203607"/>
    </source>
</evidence>
<feature type="transmembrane region" description="Helical" evidence="4">
    <location>
        <begin position="205"/>
        <end position="229"/>
    </location>
</feature>
<keyword evidence="4" id="KW-0472">Membrane</keyword>
<keyword evidence="7" id="KW-1185">Reference proteome</keyword>
<evidence type="ECO:0000256" key="4">
    <source>
        <dbReference type="SAM" id="Phobius"/>
    </source>
</evidence>
<gene>
    <name evidence="6" type="ORF">M3P19_15785</name>
</gene>
<keyword evidence="3" id="KW-0804">Transcription</keyword>
<evidence type="ECO:0000259" key="5">
    <source>
        <dbReference type="PROSITE" id="PS01124"/>
    </source>
</evidence>
<evidence type="ECO:0000256" key="1">
    <source>
        <dbReference type="ARBA" id="ARBA00023015"/>
    </source>
</evidence>
<evidence type="ECO:0000256" key="3">
    <source>
        <dbReference type="ARBA" id="ARBA00023163"/>
    </source>
</evidence>
<evidence type="ECO:0000256" key="2">
    <source>
        <dbReference type="ARBA" id="ARBA00023125"/>
    </source>
</evidence>
<feature type="transmembrane region" description="Helical" evidence="4">
    <location>
        <begin position="139"/>
        <end position="156"/>
    </location>
</feature>
<dbReference type="Gene3D" id="1.10.10.60">
    <property type="entry name" value="Homeodomain-like"/>
    <property type="match status" value="1"/>
</dbReference>
<dbReference type="RefSeq" id="WP_249658658.1">
    <property type="nucleotide sequence ID" value="NZ_JAMFMA010000004.1"/>
</dbReference>
<dbReference type="PROSITE" id="PS01124">
    <property type="entry name" value="HTH_ARAC_FAMILY_2"/>
    <property type="match status" value="1"/>
</dbReference>
<dbReference type="PANTHER" id="PTHR43280:SF29">
    <property type="entry name" value="ARAC-FAMILY TRANSCRIPTIONAL REGULATOR"/>
    <property type="match status" value="1"/>
</dbReference>
<feature type="transmembrane region" description="Helical" evidence="4">
    <location>
        <begin position="97"/>
        <end position="119"/>
    </location>
</feature>
<dbReference type="Pfam" id="PF12833">
    <property type="entry name" value="HTH_18"/>
    <property type="match status" value="1"/>
</dbReference>
<proteinExistence type="predicted"/>
<dbReference type="InterPro" id="IPR009057">
    <property type="entry name" value="Homeodomain-like_sf"/>
</dbReference>
<feature type="transmembrane region" description="Helical" evidence="4">
    <location>
        <begin position="30"/>
        <end position="56"/>
    </location>
</feature>
<evidence type="ECO:0000313" key="6">
    <source>
        <dbReference type="EMBL" id="MCL6275475.1"/>
    </source>
</evidence>
<comment type="caution">
    <text evidence="6">The sequence shown here is derived from an EMBL/GenBank/DDBJ whole genome shotgun (WGS) entry which is preliminary data.</text>
</comment>
<dbReference type="Proteomes" id="UP001203607">
    <property type="component" value="Unassembled WGS sequence"/>
</dbReference>
<dbReference type="InterPro" id="IPR018060">
    <property type="entry name" value="HTH_AraC"/>
</dbReference>
<feature type="transmembrane region" description="Helical" evidence="4">
    <location>
        <begin position="6"/>
        <end position="23"/>
    </location>
</feature>
<keyword evidence="2" id="KW-0238">DNA-binding</keyword>
<dbReference type="PROSITE" id="PS00041">
    <property type="entry name" value="HTH_ARAC_FAMILY_1"/>
    <property type="match status" value="1"/>
</dbReference>
<accession>A0ABT0PVR8</accession>
<dbReference type="EMBL" id="JAMFMA010000004">
    <property type="protein sequence ID" value="MCL6275475.1"/>
    <property type="molecule type" value="Genomic_DNA"/>
</dbReference>
<feature type="transmembrane region" description="Helical" evidence="4">
    <location>
        <begin position="176"/>
        <end position="193"/>
    </location>
</feature>
<feature type="domain" description="HTH araC/xylS-type" evidence="5">
    <location>
        <begin position="252"/>
        <end position="355"/>
    </location>
</feature>
<reference evidence="6 7" key="1">
    <citation type="submission" date="2022-05" db="EMBL/GenBank/DDBJ databases">
        <authorList>
            <person name="Park J.-S."/>
        </authorList>
    </citation>
    <scope>NUCLEOTIDE SEQUENCE [LARGE SCALE GENOMIC DNA]</scope>
    <source>
        <strain evidence="6 7">2012CJ35-5</strain>
    </source>
</reference>
<dbReference type="SMART" id="SM00342">
    <property type="entry name" value="HTH_ARAC"/>
    <property type="match status" value="1"/>
</dbReference>
<keyword evidence="1" id="KW-0805">Transcription regulation</keyword>
<dbReference type="SUPFAM" id="SSF46689">
    <property type="entry name" value="Homeodomain-like"/>
    <property type="match status" value="1"/>
</dbReference>
<keyword evidence="4" id="KW-0812">Transmembrane</keyword>
<dbReference type="InterPro" id="IPR018062">
    <property type="entry name" value="HTH_AraC-typ_CS"/>
</dbReference>